<dbReference type="Proteomes" id="UP000001399">
    <property type="component" value="Chromosome"/>
</dbReference>
<dbReference type="InterPro" id="IPR001478">
    <property type="entry name" value="PDZ"/>
</dbReference>
<feature type="active site" description="Charge relay system" evidence="7">
    <location>
        <position position="140"/>
    </location>
</feature>
<feature type="binding site" evidence="8">
    <location>
        <begin position="214"/>
        <end position="216"/>
    </location>
    <ligand>
        <name>substrate</name>
    </ligand>
</feature>
<dbReference type="EMBL" id="CP002292">
    <property type="protein sequence ID" value="ADP71615.1"/>
    <property type="molecule type" value="Genomic_DNA"/>
</dbReference>
<dbReference type="AlphaFoldDB" id="E3I4N3"/>
<dbReference type="SUPFAM" id="SSF50156">
    <property type="entry name" value="PDZ domain-like"/>
    <property type="match status" value="2"/>
</dbReference>
<evidence type="ECO:0000313" key="12">
    <source>
        <dbReference type="Proteomes" id="UP000001399"/>
    </source>
</evidence>
<dbReference type="GO" id="GO:0006508">
    <property type="term" value="P:proteolysis"/>
    <property type="evidence" value="ECO:0007669"/>
    <property type="project" value="UniProtKB-KW"/>
</dbReference>
<comment type="similarity">
    <text evidence="1">Belongs to the peptidase S1C family.</text>
</comment>
<dbReference type="GO" id="GO:0004252">
    <property type="term" value="F:serine-type endopeptidase activity"/>
    <property type="evidence" value="ECO:0007669"/>
    <property type="project" value="InterPro"/>
</dbReference>
<dbReference type="RefSeq" id="WP_013419997.1">
    <property type="nucleotide sequence ID" value="NC_014664.1"/>
</dbReference>
<dbReference type="eggNOG" id="COG0265">
    <property type="taxonomic scope" value="Bacteria"/>
</dbReference>
<evidence type="ECO:0000256" key="4">
    <source>
        <dbReference type="ARBA" id="ARBA00022737"/>
    </source>
</evidence>
<dbReference type="OrthoDB" id="7358927at2"/>
<keyword evidence="12" id="KW-1185">Reference proteome</keyword>
<gene>
    <name evidence="11" type="ordered locus">Rvan_2391</name>
</gene>
<feature type="signal peptide" evidence="9">
    <location>
        <begin position="1"/>
        <end position="25"/>
    </location>
</feature>
<dbReference type="STRING" id="648757.Rvan_2391"/>
<organism evidence="11 12">
    <name type="scientific">Rhodomicrobium vannielii (strain ATCC 17100 / DSM 162 / LMG 4299 / NCIMB 10020 / ATH 3.1.1)</name>
    <dbReference type="NCBI Taxonomy" id="648757"/>
    <lineage>
        <taxon>Bacteria</taxon>
        <taxon>Pseudomonadati</taxon>
        <taxon>Pseudomonadota</taxon>
        <taxon>Alphaproteobacteria</taxon>
        <taxon>Hyphomicrobiales</taxon>
        <taxon>Hyphomicrobiaceae</taxon>
        <taxon>Rhodomicrobium</taxon>
    </lineage>
</organism>
<evidence type="ECO:0000256" key="6">
    <source>
        <dbReference type="ARBA" id="ARBA00022825"/>
    </source>
</evidence>
<dbReference type="InterPro" id="IPR009003">
    <property type="entry name" value="Peptidase_S1_PA"/>
</dbReference>
<dbReference type="Gene3D" id="2.30.42.10">
    <property type="match status" value="2"/>
</dbReference>
<keyword evidence="5 11" id="KW-0378">Hydrolase</keyword>
<evidence type="ECO:0000256" key="2">
    <source>
        <dbReference type="ARBA" id="ARBA00022670"/>
    </source>
</evidence>
<dbReference type="InterPro" id="IPR001940">
    <property type="entry name" value="Peptidase_S1C"/>
</dbReference>
<feature type="binding site" evidence="8">
    <location>
        <position position="140"/>
    </location>
    <ligand>
        <name>substrate</name>
    </ligand>
</feature>
<evidence type="ECO:0000259" key="10">
    <source>
        <dbReference type="PROSITE" id="PS50106"/>
    </source>
</evidence>
<feature type="active site" description="Charge relay system" evidence="7">
    <location>
        <position position="108"/>
    </location>
</feature>
<sequence length="469" mass="49300">MHYSAAVRTSLVLAVLLALPAAVFAQAVKKAPDTREQVVFSYAPVVKTAAPAVVNVYVRQRVRRDSAFNNPIFEEFFGHGFGRSERAQNSLGSGVIVTPNGVVVTNNHVVQGDAGTEIKIALADAREFDAKVLLKDERTDLAVLQIKGSELEFPYVNLADADQLEVGDMVLAIGNPFGVGQTVTSGIVSALARTRVGISDYQFFIQTDAAINPGNSGGALVDMQGRLVGINTAIFSKSGGSQGIGFAIPSNMVRLVVESALQGGSGVRRPWLGANITELTPQIADAVGLDRTTGVLVASVTEGGPAANAGIRPGDIVLAVDGKSVSDANAFQYRFTTKGTSGEVSLDVLRTGTRRKVSIPLMVAPETTPRDLRDINGNNPFGGAKVANLSPAVAEELSINETSGVVVVETEAYSVARRLGIKAGDVVAEINGEKIETTRGLEKIVGKGARVWRLNIRRGGQSIRTVIAG</sequence>
<dbReference type="SMART" id="SM00228">
    <property type="entry name" value="PDZ"/>
    <property type="match status" value="2"/>
</dbReference>
<evidence type="ECO:0000256" key="9">
    <source>
        <dbReference type="SAM" id="SignalP"/>
    </source>
</evidence>
<keyword evidence="2 11" id="KW-0645">Protease</keyword>
<name>E3I4N3_RHOVT</name>
<dbReference type="Pfam" id="PF13365">
    <property type="entry name" value="Trypsin_2"/>
    <property type="match status" value="1"/>
</dbReference>
<dbReference type="KEGG" id="rva:Rvan_2391"/>
<dbReference type="PANTHER" id="PTHR22939">
    <property type="entry name" value="SERINE PROTEASE FAMILY S1C HTRA-RELATED"/>
    <property type="match status" value="1"/>
</dbReference>
<dbReference type="InterPro" id="IPR011782">
    <property type="entry name" value="Pept_S1C_Do"/>
</dbReference>
<evidence type="ECO:0000256" key="8">
    <source>
        <dbReference type="PIRSR" id="PIRSR611782-2"/>
    </source>
</evidence>
<feature type="chain" id="PRO_5039417684" evidence="9">
    <location>
        <begin position="26"/>
        <end position="469"/>
    </location>
</feature>
<evidence type="ECO:0000256" key="5">
    <source>
        <dbReference type="ARBA" id="ARBA00022801"/>
    </source>
</evidence>
<feature type="binding site" evidence="8">
    <location>
        <position position="108"/>
    </location>
    <ligand>
        <name>substrate</name>
    </ligand>
</feature>
<keyword evidence="3 9" id="KW-0732">Signal</keyword>
<dbReference type="Gene3D" id="2.40.10.120">
    <property type="match status" value="1"/>
</dbReference>
<dbReference type="InterPro" id="IPR036034">
    <property type="entry name" value="PDZ_sf"/>
</dbReference>
<reference evidence="12" key="1">
    <citation type="journal article" date="2011" name="J. Bacteriol.">
        <title>Genome sequences of eight morphologically diverse alphaproteobacteria.</title>
        <authorList>
            <consortium name="US DOE Joint Genome Institute"/>
            <person name="Brown P.J."/>
            <person name="Kysela D.T."/>
            <person name="Buechlein A."/>
            <person name="Hemmerich C."/>
            <person name="Brun Y.V."/>
        </authorList>
    </citation>
    <scope>NUCLEOTIDE SEQUENCE [LARGE SCALE GENOMIC DNA]</scope>
    <source>
        <strain evidence="12">ATCC 17100 / ATH 3.1.1 / DSM 162 / LMG 4299</strain>
    </source>
</reference>
<dbReference type="PANTHER" id="PTHR22939:SF129">
    <property type="entry name" value="SERINE PROTEASE HTRA2, MITOCHONDRIAL"/>
    <property type="match status" value="1"/>
</dbReference>
<dbReference type="Pfam" id="PF13180">
    <property type="entry name" value="PDZ_2"/>
    <property type="match status" value="1"/>
</dbReference>
<dbReference type="NCBIfam" id="TIGR02037">
    <property type="entry name" value="degP_htrA_DO"/>
    <property type="match status" value="1"/>
</dbReference>
<protein>
    <submittedName>
        <fullName evidence="11">Protease Do</fullName>
        <ecNumber evidence="11">3.4.21.108</ecNumber>
    </submittedName>
</protein>
<dbReference type="PRINTS" id="PR00834">
    <property type="entry name" value="PROTEASES2C"/>
</dbReference>
<evidence type="ECO:0000313" key="11">
    <source>
        <dbReference type="EMBL" id="ADP71615.1"/>
    </source>
</evidence>
<keyword evidence="6" id="KW-0720">Serine protease</keyword>
<dbReference type="PROSITE" id="PS50106">
    <property type="entry name" value="PDZ"/>
    <property type="match status" value="1"/>
</dbReference>
<keyword evidence="4" id="KW-0677">Repeat</keyword>
<feature type="domain" description="PDZ" evidence="10">
    <location>
        <begin position="254"/>
        <end position="352"/>
    </location>
</feature>
<proteinExistence type="inferred from homology"/>
<accession>E3I4N3</accession>
<dbReference type="SUPFAM" id="SSF50494">
    <property type="entry name" value="Trypsin-like serine proteases"/>
    <property type="match status" value="1"/>
</dbReference>
<evidence type="ECO:0000256" key="3">
    <source>
        <dbReference type="ARBA" id="ARBA00022729"/>
    </source>
</evidence>
<dbReference type="HOGENOM" id="CLU_020120_1_1_5"/>
<evidence type="ECO:0000256" key="7">
    <source>
        <dbReference type="PIRSR" id="PIRSR611782-1"/>
    </source>
</evidence>
<evidence type="ECO:0000256" key="1">
    <source>
        <dbReference type="ARBA" id="ARBA00010541"/>
    </source>
</evidence>
<dbReference type="MEROPS" id="S01.442"/>
<feature type="active site" description="Charge relay system" evidence="7">
    <location>
        <position position="216"/>
    </location>
</feature>
<dbReference type="EC" id="3.4.21.108" evidence="11"/>